<proteinExistence type="predicted"/>
<dbReference type="GO" id="GO:0061630">
    <property type="term" value="F:ubiquitin protein ligase activity"/>
    <property type="evidence" value="ECO:0007669"/>
    <property type="project" value="InterPro"/>
</dbReference>
<gene>
    <name evidence="3" type="ORF">PPNO1_LOCUS8317</name>
</gene>
<sequence length="274" mass="29341">MHCILEWIKQEAAKGQCPMCRQRAPGKGRIAESSTAKADARAYCPSEHPAMTSRDPQQPSLSASPRPGSASPPQKQQPPSAQAETQPVGEHLHDDDDDDDDDDNEAAGAGEPEHTLPPLFTLIHNATSKTTHHPHVHYIFADDDPDILTRALSAADPASADSEPGRSVLVDLEKGADGSWTVANAASLSSDWAVIEGVDGVEGGLELSEEGSGAKTDVKEDYNALIEEFERQMVVMRRVVESGQSKKKPTDTDDRLTGLEEADEKAESGTKVGD</sequence>
<dbReference type="AlphaFoldDB" id="A0A9P1MEX4"/>
<dbReference type="GO" id="GO:0008270">
    <property type="term" value="F:zinc ion binding"/>
    <property type="evidence" value="ECO:0007669"/>
    <property type="project" value="InterPro"/>
</dbReference>
<feature type="compositionally biased region" description="Low complexity" evidence="1">
    <location>
        <begin position="59"/>
        <end position="83"/>
    </location>
</feature>
<feature type="region of interest" description="Disordered" evidence="1">
    <location>
        <begin position="239"/>
        <end position="274"/>
    </location>
</feature>
<comment type="caution">
    <text evidence="3">The sequence shown here is derived from an EMBL/GenBank/DDBJ whole genome shotgun (WGS) entry which is preliminary data.</text>
</comment>
<dbReference type="EMBL" id="CALLCH030000018">
    <property type="protein sequence ID" value="CAI4218742.1"/>
    <property type="molecule type" value="Genomic_DNA"/>
</dbReference>
<dbReference type="GO" id="GO:0005680">
    <property type="term" value="C:anaphase-promoting complex"/>
    <property type="evidence" value="ECO:0007669"/>
    <property type="project" value="InterPro"/>
</dbReference>
<dbReference type="Proteomes" id="UP000838763">
    <property type="component" value="Unassembled WGS sequence"/>
</dbReference>
<feature type="compositionally biased region" description="Basic and acidic residues" evidence="1">
    <location>
        <begin position="248"/>
        <end position="258"/>
    </location>
</feature>
<evidence type="ECO:0000259" key="2">
    <source>
        <dbReference type="Pfam" id="PF12861"/>
    </source>
</evidence>
<dbReference type="GO" id="GO:0031145">
    <property type="term" value="P:anaphase-promoting complex-dependent catabolic process"/>
    <property type="evidence" value="ECO:0007669"/>
    <property type="project" value="InterPro"/>
</dbReference>
<evidence type="ECO:0000313" key="3">
    <source>
        <dbReference type="EMBL" id="CAI4218742.1"/>
    </source>
</evidence>
<accession>A0A9P1MEX4</accession>
<name>A0A9P1MEX4_9PEZI</name>
<feature type="compositionally biased region" description="Basic and acidic residues" evidence="1">
    <location>
        <begin position="265"/>
        <end position="274"/>
    </location>
</feature>
<protein>
    <recommendedName>
        <fullName evidence="2">Anaphase-promoting complex subunit 11 RING-H2 finger domain-containing protein</fullName>
    </recommendedName>
</protein>
<feature type="domain" description="Anaphase-promoting complex subunit 11 RING-H2 finger" evidence="2">
    <location>
        <begin position="1"/>
        <end position="23"/>
    </location>
</feature>
<evidence type="ECO:0000313" key="4">
    <source>
        <dbReference type="Proteomes" id="UP000838763"/>
    </source>
</evidence>
<evidence type="ECO:0000256" key="1">
    <source>
        <dbReference type="SAM" id="MobiDB-lite"/>
    </source>
</evidence>
<keyword evidence="4" id="KW-1185">Reference proteome</keyword>
<dbReference type="GO" id="GO:0097602">
    <property type="term" value="F:cullin family protein binding"/>
    <property type="evidence" value="ECO:0007669"/>
    <property type="project" value="InterPro"/>
</dbReference>
<reference evidence="3" key="1">
    <citation type="submission" date="2022-11" db="EMBL/GenBank/DDBJ databases">
        <authorList>
            <person name="Scott C."/>
            <person name="Bruce N."/>
        </authorList>
    </citation>
    <scope>NUCLEOTIDE SEQUENCE</scope>
</reference>
<dbReference type="Pfam" id="PF12861">
    <property type="entry name" value="zf-ANAPC11"/>
    <property type="match status" value="1"/>
</dbReference>
<feature type="region of interest" description="Disordered" evidence="1">
    <location>
        <begin position="16"/>
        <end position="118"/>
    </location>
</feature>
<feature type="compositionally biased region" description="Acidic residues" evidence="1">
    <location>
        <begin position="95"/>
        <end position="105"/>
    </location>
</feature>
<dbReference type="OrthoDB" id="1681166at2759"/>
<dbReference type="InterPro" id="IPR024991">
    <property type="entry name" value="RING-H2_APC11"/>
</dbReference>
<organism evidence="3 4">
    <name type="scientific">Parascedosporium putredinis</name>
    <dbReference type="NCBI Taxonomy" id="1442378"/>
    <lineage>
        <taxon>Eukaryota</taxon>
        <taxon>Fungi</taxon>
        <taxon>Dikarya</taxon>
        <taxon>Ascomycota</taxon>
        <taxon>Pezizomycotina</taxon>
        <taxon>Sordariomycetes</taxon>
        <taxon>Hypocreomycetidae</taxon>
        <taxon>Microascales</taxon>
        <taxon>Microascaceae</taxon>
        <taxon>Parascedosporium</taxon>
    </lineage>
</organism>